<dbReference type="InterPro" id="IPR040152">
    <property type="entry name" value="Atp25"/>
</dbReference>
<comment type="caution">
    <text evidence="8">The sequence shown here is derived from an EMBL/GenBank/DDBJ whole genome shotgun (WGS) entry which is preliminary data.</text>
</comment>
<dbReference type="SUPFAM" id="SSF81301">
    <property type="entry name" value="Nucleotidyltransferase"/>
    <property type="match status" value="1"/>
</dbReference>
<accession>A0A9P7V590</accession>
<evidence type="ECO:0000256" key="2">
    <source>
        <dbReference type="ARBA" id="ARBA00010787"/>
    </source>
</evidence>
<dbReference type="PANTHER" id="PTHR28087:SF1">
    <property type="entry name" value="ATPASE SYNTHESIS PROTEIN 25, MITOCHONDRIAL"/>
    <property type="match status" value="1"/>
</dbReference>
<dbReference type="GO" id="GO:0005743">
    <property type="term" value="C:mitochondrial inner membrane"/>
    <property type="evidence" value="ECO:0007669"/>
    <property type="project" value="UniProtKB-SubCell"/>
</dbReference>
<evidence type="ECO:0000256" key="3">
    <source>
        <dbReference type="ARBA" id="ARBA00022792"/>
    </source>
</evidence>
<dbReference type="InterPro" id="IPR043519">
    <property type="entry name" value="NT_sf"/>
</dbReference>
<keyword evidence="9" id="KW-1185">Reference proteome</keyword>
<sequence length="614" mass="70303">MISRTLFKTRNIRSCVCAVHGLQNNLRLQIRRYESTKLPDEPQDSSSADSVPWYLRDDTLSPLIDSAPVQLPELPQGCPSLVKEFVEALGTKYGMSDIEVFDMSQRVAETDEEHLADYNIICTGKSEKHVYKAAYELRLLLKSSHAHLPRIEGMVSNAISPVERRRLLKRAGKGPLKADSDFGLKANSWVMCNTHVDNVFIHILTKDRRDQLCLESLWCQESEKDKYLNRGLSFEDSDDIFIGIKRHYHTRRGYSTPTTSLLESLLDKVQALASTGEPIDPFLLEVDGNFDPNNLKHHVTRSQIYSEIHRINPQVILSQKVENAILEKYGNLILALNSGTQLESQRPHDMVLYIEHLLDLRQAQPEPGCDSDELSWKQRIDASFDKLSQFTEKLYMFNNRELDLTGLNKLIPLLWRLTWIGRDSDDSRFVTVTPRMVDEALTDPESSFKVQSSSEPSILLASNRAADILQLIEYTNKRSNKVATRTFNELVMFTYGNASKWDKFWNQWEVHLNLLGTQQGGTIQYPISKWARLITFLALRNDSKAITYFFNTLWDANIVSLSFMSDFRLVKGEFASVEEKQCVKLALNHMLLVVNEDSNNITNYRAVESLIDSI</sequence>
<dbReference type="AlphaFoldDB" id="A0A9P7V590"/>
<organism evidence="8 9">
    <name type="scientific">Scheffersomyces spartinae</name>
    <dbReference type="NCBI Taxonomy" id="45513"/>
    <lineage>
        <taxon>Eukaryota</taxon>
        <taxon>Fungi</taxon>
        <taxon>Dikarya</taxon>
        <taxon>Ascomycota</taxon>
        <taxon>Saccharomycotina</taxon>
        <taxon>Pichiomycetes</taxon>
        <taxon>Debaryomycetaceae</taxon>
        <taxon>Scheffersomyces</taxon>
    </lineage>
</organism>
<keyword evidence="5 7" id="KW-0496">Mitochondrion</keyword>
<comment type="function">
    <text evidence="7">Mitochondrial mRNA stabilization factor.</text>
</comment>
<reference evidence="8" key="1">
    <citation type="submission" date="2021-03" db="EMBL/GenBank/DDBJ databases">
        <authorList>
            <person name="Palmer J.M."/>
        </authorList>
    </citation>
    <scope>NUCLEOTIDE SEQUENCE</scope>
    <source>
        <strain evidence="8">ARV_011</strain>
    </source>
</reference>
<dbReference type="RefSeq" id="XP_043046937.1">
    <property type="nucleotide sequence ID" value="XM_043194225.1"/>
</dbReference>
<evidence type="ECO:0000313" key="9">
    <source>
        <dbReference type="Proteomes" id="UP000790833"/>
    </source>
</evidence>
<dbReference type="EMBL" id="JAHMUF010000031">
    <property type="protein sequence ID" value="KAG7191385.1"/>
    <property type="molecule type" value="Genomic_DNA"/>
</dbReference>
<dbReference type="Pfam" id="PF02410">
    <property type="entry name" value="RsfS"/>
    <property type="match status" value="1"/>
</dbReference>
<dbReference type="Gene3D" id="3.30.460.10">
    <property type="entry name" value="Beta Polymerase, domain 2"/>
    <property type="match status" value="1"/>
</dbReference>
<name>A0A9P7V590_9ASCO</name>
<comment type="similarity">
    <text evidence="2 7">Belongs to the ATP25 family.</text>
</comment>
<keyword evidence="6 7" id="KW-0472">Membrane</keyword>
<proteinExistence type="inferred from homology"/>
<dbReference type="PANTHER" id="PTHR28087">
    <property type="entry name" value="ATPASE SYNTHESIS PROTEIN 25, MITOCHONDRIAL"/>
    <property type="match status" value="1"/>
</dbReference>
<evidence type="ECO:0000256" key="5">
    <source>
        <dbReference type="ARBA" id="ARBA00023128"/>
    </source>
</evidence>
<evidence type="ECO:0000256" key="6">
    <source>
        <dbReference type="ARBA" id="ARBA00023136"/>
    </source>
</evidence>
<comment type="subcellular location">
    <subcellularLocation>
        <location evidence="1 7">Mitochondrion inner membrane</location>
        <topology evidence="1 7">Peripheral membrane protein</topology>
        <orientation evidence="1 7">Matrix side</orientation>
    </subcellularLocation>
</comment>
<gene>
    <name evidence="8" type="primary">ATP25</name>
    <name evidence="8" type="ORF">KQ657_003506</name>
</gene>
<evidence type="ECO:0000256" key="1">
    <source>
        <dbReference type="ARBA" id="ARBA00004443"/>
    </source>
</evidence>
<dbReference type="GO" id="GO:0048255">
    <property type="term" value="P:mRNA stabilization"/>
    <property type="evidence" value="ECO:0007669"/>
    <property type="project" value="TreeGrafter"/>
</dbReference>
<keyword evidence="3 7" id="KW-0999">Mitochondrion inner membrane</keyword>
<dbReference type="GO" id="GO:0140053">
    <property type="term" value="P:mitochondrial gene expression"/>
    <property type="evidence" value="ECO:0007669"/>
    <property type="project" value="UniProtKB-UniRule"/>
</dbReference>
<evidence type="ECO:0000313" key="8">
    <source>
        <dbReference type="EMBL" id="KAG7191385.1"/>
    </source>
</evidence>
<evidence type="ECO:0000256" key="4">
    <source>
        <dbReference type="ARBA" id="ARBA00022946"/>
    </source>
</evidence>
<protein>
    <recommendedName>
        <fullName evidence="7">ATPase synthesis protein 25</fullName>
    </recommendedName>
</protein>
<dbReference type="GeneID" id="66116880"/>
<dbReference type="Proteomes" id="UP000790833">
    <property type="component" value="Unassembled WGS sequence"/>
</dbReference>
<keyword evidence="4 7" id="KW-0809">Transit peptide</keyword>
<dbReference type="OrthoDB" id="107372at2759"/>
<evidence type="ECO:0000256" key="7">
    <source>
        <dbReference type="RuleBase" id="RU367062"/>
    </source>
</evidence>